<gene>
    <name evidence="4" type="ORF">PSALAMII_LOCUS6079</name>
</gene>
<dbReference type="SUPFAM" id="SSF52540">
    <property type="entry name" value="P-loop containing nucleoside triphosphate hydrolases"/>
    <property type="match status" value="1"/>
</dbReference>
<dbReference type="PANTHER" id="PTHR10887">
    <property type="entry name" value="DNA2/NAM7 HELICASE FAMILY"/>
    <property type="match status" value="1"/>
</dbReference>
<evidence type="ECO:0008006" key="6">
    <source>
        <dbReference type="Google" id="ProtNLM"/>
    </source>
</evidence>
<protein>
    <recommendedName>
        <fullName evidence="6">P-loop containing nucleoside triphosphate hydrolase protein</fullName>
    </recommendedName>
</protein>
<keyword evidence="1" id="KW-0378">Hydrolase</keyword>
<keyword evidence="5" id="KW-1185">Reference proteome</keyword>
<dbReference type="Pfam" id="PF13087">
    <property type="entry name" value="AAA_12"/>
    <property type="match status" value="1"/>
</dbReference>
<organism evidence="4 5">
    <name type="scientific">Penicillium salamii</name>
    <dbReference type="NCBI Taxonomy" id="1612424"/>
    <lineage>
        <taxon>Eukaryota</taxon>
        <taxon>Fungi</taxon>
        <taxon>Dikarya</taxon>
        <taxon>Ascomycota</taxon>
        <taxon>Pezizomycotina</taxon>
        <taxon>Eurotiomycetes</taxon>
        <taxon>Eurotiomycetidae</taxon>
        <taxon>Eurotiales</taxon>
        <taxon>Aspergillaceae</taxon>
        <taxon>Penicillium</taxon>
    </lineage>
</organism>
<dbReference type="EMBL" id="CAJVPG010000255">
    <property type="protein sequence ID" value="CAG8384432.1"/>
    <property type="molecule type" value="Genomic_DNA"/>
</dbReference>
<evidence type="ECO:0000259" key="3">
    <source>
        <dbReference type="Pfam" id="PF13087"/>
    </source>
</evidence>
<comment type="caution">
    <text evidence="4">The sequence shown here is derived from an EMBL/GenBank/DDBJ whole genome shotgun (WGS) entry which is preliminary data.</text>
</comment>
<dbReference type="InterPro" id="IPR041677">
    <property type="entry name" value="DNA2/NAM7_AAA_11"/>
</dbReference>
<name>A0A9W4JC08_9EURO</name>
<dbReference type="GO" id="GO:0004386">
    <property type="term" value="F:helicase activity"/>
    <property type="evidence" value="ECO:0007669"/>
    <property type="project" value="InterPro"/>
</dbReference>
<sequence length="1118" mass="125589">MTTPRYQKPSVTRASDQLTAGSSELTWYNAIPLYEPGFYEGKSPRDYRSSRHGTLSLNHFQRFTDTIYCAVRVDDELNQRSMTICSEEGSILNFFIGGGTEIPHFGLRLRLATKDTENPIHVCVLIWTAWNYDEFEDRRRPTQTPHDGQMFTFSSTLANASLKKVQLTEKSAKACMGIAGGTGYKICWTSFTPPHMRAGLDIPSSKRPSLFSEKQLSAFGKFEAISKARLDFSVITRVRRPSLEESWNGMTSMPSPTLPPYPFYECNYVHGDDLFQAIKQIPPTDDPTIKKHHQRRTWGWQNKRYGGFEDEENLYCQLPSPYTFIVDEREYEALRMIAIIRERDFATKMGNQQWNGHYSFDIFPASDIHKVGGQDFQQYFYGMIEGSPRAKGPAATLEDFEQNTPTPDPGTLLTFDPKKSASSKDDIWEGVVVSSQGILESLGDRKPLNAIFVRLKRPVSHLQGGLALKLSGYVSFASPTPGLVQARRAIRYAMWGNDPFRVPRTNRIKQLLFARDNSTVRFHRKDIPTEQCSVKFIETVTRERRLNEKQIEALQSAFSSGDTWQNFLTLISGPPGTGKTAVSLEIVLHCLENKWPLLIVCGSNHGLDVLANRVAAHLAADKLPTKGIYRLGTESLEAFGMEMPSAFRSCEDEEDQTEDQTGLPQTSRLEKDLRERGILSDALRRLVVASVEEMVVPNRALALTERILAALRSLLSGDKTSRTSSKINDCLWKFVTCQELLRRHSSLSAQSTAVISTSRLCGPDNTFESVRALTNQLKTLWLTLQELYLNDARIVFCTASTSSRKVLRGFQPHYLIIEEASQLVESQSLNPIMRNYSSLKKIILSGDAAQLPPTVLSSGSNECFNLEQVSFFERMIKTGHPDIQLNIQYRMAPDISEHVSQAFYGSNLITDPSCVARPNAQLFAQNIARMFDRKLRPGSSFFLSVDNTSLWRRKGDTSFINPEYVDQICFVVKKLCKAGVKEEDILLLSFYLEERRALSHLIHNICGLKSIVIKSVDASQGSESAFVILSTTRPGSEGGLGFVQNMNRQCVALSRAQDGLLIVGHENMGKGKKGVGYETWNNLVRSHASGGRLVKVVGQSAKVMRVMGISEEKWETVN</sequence>
<dbReference type="InterPro" id="IPR027417">
    <property type="entry name" value="P-loop_NTPase"/>
</dbReference>
<dbReference type="Pfam" id="PF13086">
    <property type="entry name" value="AAA_11"/>
    <property type="match status" value="1"/>
</dbReference>
<keyword evidence="1" id="KW-0067">ATP-binding</keyword>
<dbReference type="PANTHER" id="PTHR10887:SF495">
    <property type="entry name" value="HELICASE SENATAXIN ISOFORM X1-RELATED"/>
    <property type="match status" value="1"/>
</dbReference>
<dbReference type="Gene3D" id="3.40.50.300">
    <property type="entry name" value="P-loop containing nucleotide triphosphate hydrolases"/>
    <property type="match status" value="2"/>
</dbReference>
<evidence type="ECO:0000313" key="5">
    <source>
        <dbReference type="Proteomes" id="UP001152649"/>
    </source>
</evidence>
<dbReference type="AlphaFoldDB" id="A0A9W4JC08"/>
<dbReference type="InterPro" id="IPR047187">
    <property type="entry name" value="SF1_C_Upf1"/>
</dbReference>
<dbReference type="CDD" id="cd18808">
    <property type="entry name" value="SF1_C_Upf1"/>
    <property type="match status" value="1"/>
</dbReference>
<dbReference type="InterPro" id="IPR041679">
    <property type="entry name" value="DNA2/NAM7-like_C"/>
</dbReference>
<accession>A0A9W4JC08</accession>
<evidence type="ECO:0000259" key="2">
    <source>
        <dbReference type="Pfam" id="PF13086"/>
    </source>
</evidence>
<evidence type="ECO:0000313" key="4">
    <source>
        <dbReference type="EMBL" id="CAG8384432.1"/>
    </source>
</evidence>
<feature type="domain" description="DNA2/NAM7 helicase-like C-terminal" evidence="3">
    <location>
        <begin position="869"/>
        <end position="1066"/>
    </location>
</feature>
<keyword evidence="1" id="KW-0347">Helicase</keyword>
<dbReference type="OrthoDB" id="6513042at2759"/>
<feature type="domain" description="DNA2/NAM7 helicase helicase" evidence="2">
    <location>
        <begin position="546"/>
        <end position="857"/>
    </location>
</feature>
<proteinExistence type="predicted"/>
<evidence type="ECO:0000256" key="1">
    <source>
        <dbReference type="ARBA" id="ARBA00022806"/>
    </source>
</evidence>
<keyword evidence="1" id="KW-0547">Nucleotide-binding</keyword>
<dbReference type="Proteomes" id="UP001152649">
    <property type="component" value="Unassembled WGS sequence"/>
</dbReference>
<reference evidence="4" key="1">
    <citation type="submission" date="2021-07" db="EMBL/GenBank/DDBJ databases">
        <authorList>
            <person name="Branca A.L. A."/>
        </authorList>
    </citation>
    <scope>NUCLEOTIDE SEQUENCE</scope>
</reference>
<dbReference type="InterPro" id="IPR045055">
    <property type="entry name" value="DNA2/NAM7-like"/>
</dbReference>